<gene>
    <name evidence="1" type="ORF">AK812_SmicGene22308</name>
</gene>
<dbReference type="Proteomes" id="UP000186817">
    <property type="component" value="Unassembled WGS sequence"/>
</dbReference>
<dbReference type="OrthoDB" id="423386at2759"/>
<name>A0A1Q9DK59_SYMMI</name>
<organism evidence="1 2">
    <name type="scientific">Symbiodinium microadriaticum</name>
    <name type="common">Dinoflagellate</name>
    <name type="synonym">Zooxanthella microadriatica</name>
    <dbReference type="NCBI Taxonomy" id="2951"/>
    <lineage>
        <taxon>Eukaryota</taxon>
        <taxon>Sar</taxon>
        <taxon>Alveolata</taxon>
        <taxon>Dinophyceae</taxon>
        <taxon>Suessiales</taxon>
        <taxon>Symbiodiniaceae</taxon>
        <taxon>Symbiodinium</taxon>
    </lineage>
</organism>
<dbReference type="EMBL" id="LSRX01000499">
    <property type="protein sequence ID" value="OLP95530.1"/>
    <property type="molecule type" value="Genomic_DNA"/>
</dbReference>
<evidence type="ECO:0000313" key="1">
    <source>
        <dbReference type="EMBL" id="OLP95530.1"/>
    </source>
</evidence>
<comment type="caution">
    <text evidence="1">The sequence shown here is derived from an EMBL/GenBank/DDBJ whole genome shotgun (WGS) entry which is preliminary data.</text>
</comment>
<reference evidence="1 2" key="1">
    <citation type="submission" date="2016-02" db="EMBL/GenBank/DDBJ databases">
        <title>Genome analysis of coral dinoflagellate symbionts highlights evolutionary adaptations to a symbiotic lifestyle.</title>
        <authorList>
            <person name="Aranda M."/>
            <person name="Li Y."/>
            <person name="Liew Y.J."/>
            <person name="Baumgarten S."/>
            <person name="Simakov O."/>
            <person name="Wilson M."/>
            <person name="Piel J."/>
            <person name="Ashoor H."/>
            <person name="Bougouffa S."/>
            <person name="Bajic V.B."/>
            <person name="Ryu T."/>
            <person name="Ravasi T."/>
            <person name="Bayer T."/>
            <person name="Micklem G."/>
            <person name="Kim H."/>
            <person name="Bhak J."/>
            <person name="Lajeunesse T.C."/>
            <person name="Voolstra C.R."/>
        </authorList>
    </citation>
    <scope>NUCLEOTIDE SEQUENCE [LARGE SCALE GENOMIC DNA]</scope>
    <source>
        <strain evidence="1 2">CCMP2467</strain>
    </source>
</reference>
<keyword evidence="2" id="KW-1185">Reference proteome</keyword>
<dbReference type="AlphaFoldDB" id="A0A1Q9DK59"/>
<evidence type="ECO:0000313" key="2">
    <source>
        <dbReference type="Proteomes" id="UP000186817"/>
    </source>
</evidence>
<protein>
    <submittedName>
        <fullName evidence="1">Uncharacterized protein</fullName>
    </submittedName>
</protein>
<accession>A0A1Q9DK59</accession>
<proteinExistence type="predicted"/>
<sequence>MCEFQPQWPSPVSAQSELGVPAVGKRVQVYKLLIALSCANPSALLPLGVFCRAASAFSLGLSTASSPSGGPQIGTVTVGAWSAQGQHKSLVRCRQFRCVSPCRLAARMAAADDDDLVALNDRLEESKEARGVRGGLGRVKGAQQTPWGQGFFLSAKTKWEPAGSDPLYKRFTRGPVLGEAKADADIWRRHAEVALTEAGGEMTWQELRDEVVARRGKDFAQGDQIDTSLWPYMALAYLPEKFLSEEDAMVRLGGEPQ</sequence>